<feature type="transmembrane region" description="Helical" evidence="1">
    <location>
        <begin position="272"/>
        <end position="292"/>
    </location>
</feature>
<feature type="domain" description="PAC" evidence="3">
    <location>
        <begin position="469"/>
        <end position="521"/>
    </location>
</feature>
<dbReference type="Pfam" id="PF00563">
    <property type="entry name" value="EAL"/>
    <property type="match status" value="1"/>
</dbReference>
<evidence type="ECO:0000313" key="6">
    <source>
        <dbReference type="EMBL" id="QBK29997.1"/>
    </source>
</evidence>
<evidence type="ECO:0000313" key="7">
    <source>
        <dbReference type="Proteomes" id="UP000293719"/>
    </source>
</evidence>
<dbReference type="CDD" id="cd01948">
    <property type="entry name" value="EAL"/>
    <property type="match status" value="1"/>
</dbReference>
<dbReference type="Pfam" id="PF08447">
    <property type="entry name" value="PAS_3"/>
    <property type="match status" value="1"/>
</dbReference>
<dbReference type="SUPFAM" id="SSF55073">
    <property type="entry name" value="Nucleotide cyclase"/>
    <property type="match status" value="1"/>
</dbReference>
<feature type="signal peptide" evidence="2">
    <location>
        <begin position="1"/>
        <end position="21"/>
    </location>
</feature>
<dbReference type="PANTHER" id="PTHR44757:SF2">
    <property type="entry name" value="BIOFILM ARCHITECTURE MAINTENANCE PROTEIN MBAA"/>
    <property type="match status" value="1"/>
</dbReference>
<dbReference type="SUPFAM" id="SSF55785">
    <property type="entry name" value="PYP-like sensor domain (PAS domain)"/>
    <property type="match status" value="1"/>
</dbReference>
<keyword evidence="2" id="KW-0732">Signal</keyword>
<feature type="transmembrane region" description="Helical" evidence="1">
    <location>
        <begin position="242"/>
        <end position="260"/>
    </location>
</feature>
<dbReference type="InterPro" id="IPR000700">
    <property type="entry name" value="PAS-assoc_C"/>
</dbReference>
<feature type="chain" id="PRO_5020722165" evidence="2">
    <location>
        <begin position="22"/>
        <end position="960"/>
    </location>
</feature>
<dbReference type="NCBIfam" id="TIGR00254">
    <property type="entry name" value="GGDEF"/>
    <property type="match status" value="1"/>
</dbReference>
<evidence type="ECO:0000259" key="4">
    <source>
        <dbReference type="PROSITE" id="PS50883"/>
    </source>
</evidence>
<gene>
    <name evidence="6" type="ORF">E0E05_04895</name>
</gene>
<dbReference type="SUPFAM" id="SSF141868">
    <property type="entry name" value="EAL domain-like"/>
    <property type="match status" value="1"/>
</dbReference>
<dbReference type="InterPro" id="IPR043128">
    <property type="entry name" value="Rev_trsase/Diguanyl_cyclase"/>
</dbReference>
<sequence>MLAFCAAALLVLAGTPALAQANEPISIDRDDTALDLTEAVTIYRDRGGAFRVSTAPDAEGIVRTIEVQAVNEETAGDWAVLVLTNTSDVQIDRLLVAPRFRLVDSGLFWPDLGAQRIVSFTPSAGFSLDRIEDPHADIFAITLDPGAVITLVAELASPSLPQLYLWEEDAYRDIVNSYSLYHGIVLGIAGLLALFLTILFVVRGTATFPAAAALAWAILAYVSIDFGFVSQFGVLATDAIRTWRAMAEVAVVATLGLFLFTHLSLDRWSDRMRWGALIWLLGIGALAALVGYDPAVAAGIARLALAATAAFGLALIIVLSLRGFDKAIMLIPAWSLLLAWVAAGWMTITGQVDNDIIQPALAGGLVLVMLLIGFTILQSAFSGGAFHENLFSNVELQALAVTGSGGIVWDWDVGRDRLTTTPNLGVQLGLGPTALQGPAKNWLRHVHADDRENFRAALDAVVEKRRGKIDLVLRMRTGETQHAWYRISARPVIGADGSVIRCIGTATDVSAQKRAEERLLHDAVHDNLTGLPNRELFFDRIRTAVSLAAAGSGVRPTVFIVDIDRFKEVNESVGMNAGDTLLITVARRLKRQLRNEDTLARIGGDQFGIVLVSETEPSEIASFAEAVKKTVKTPISFAEREIVLTPSVGLATWSPECRRGEELFKDTELALHQAKRFGGDRVEPFRPAFRDGSANVVQMEADLHRAIERGQISLVYQPIIRADTGDVAGFEALMRWNHPRRGDVPPSEFITIAERSDLIGDLGAHALEMAAMQLMEWETALPDAPVFVSVNVSSHQLVRRDFTNQVAGILARHPQRTHTLRIEITETSLMQNPEQNVRVLERVKALGVDLALDDFGTGYSSLSYLSRFPFDVLKIDRSFMQPVSTGRDALLKSIVDMAHALSLTVVAEGVEDEDDRALLAEMGADYLQGFITGQPLDPEAAAALVARQVPAVSGNDQAAE</sequence>
<dbReference type="CDD" id="cd01949">
    <property type="entry name" value="GGDEF"/>
    <property type="match status" value="1"/>
</dbReference>
<dbReference type="Gene3D" id="3.20.20.450">
    <property type="entry name" value="EAL domain"/>
    <property type="match status" value="1"/>
</dbReference>
<dbReference type="AlphaFoldDB" id="A0A4P6UXZ3"/>
<feature type="transmembrane region" description="Helical" evidence="1">
    <location>
        <begin position="360"/>
        <end position="381"/>
    </location>
</feature>
<dbReference type="InterPro" id="IPR013655">
    <property type="entry name" value="PAS_fold_3"/>
</dbReference>
<feature type="transmembrane region" description="Helical" evidence="1">
    <location>
        <begin position="180"/>
        <end position="202"/>
    </location>
</feature>
<name>A0A4P6UXZ3_9HYPH</name>
<dbReference type="Gene3D" id="3.30.450.20">
    <property type="entry name" value="PAS domain"/>
    <property type="match status" value="1"/>
</dbReference>
<dbReference type="EMBL" id="CP036532">
    <property type="protein sequence ID" value="QBK29997.1"/>
    <property type="molecule type" value="Genomic_DNA"/>
</dbReference>
<accession>A0A4P6UXZ3</accession>
<reference evidence="6 7" key="1">
    <citation type="journal article" date="2017" name="Int. J. Syst. Evol. Microbiol.">
        <title>Roseitalea porphyridii gen. nov., sp. nov., isolated from a red alga, and reclassification of Hoeflea suaedae Chung et al. 2013 as Pseudohoeflea suaedae gen. nov., comb. nov.</title>
        <authorList>
            <person name="Hyeon J.W."/>
            <person name="Jeong S.E."/>
            <person name="Baek K."/>
            <person name="Jeon C.O."/>
        </authorList>
    </citation>
    <scope>NUCLEOTIDE SEQUENCE [LARGE SCALE GENOMIC DNA]</scope>
    <source>
        <strain evidence="6 7">MA7-20</strain>
    </source>
</reference>
<dbReference type="PROSITE" id="PS50883">
    <property type="entry name" value="EAL"/>
    <property type="match status" value="1"/>
</dbReference>
<keyword evidence="1" id="KW-1133">Transmembrane helix</keyword>
<feature type="domain" description="EAL" evidence="4">
    <location>
        <begin position="696"/>
        <end position="949"/>
    </location>
</feature>
<dbReference type="InterPro" id="IPR000160">
    <property type="entry name" value="GGDEF_dom"/>
</dbReference>
<dbReference type="PROSITE" id="PS50887">
    <property type="entry name" value="GGDEF"/>
    <property type="match status" value="1"/>
</dbReference>
<dbReference type="PANTHER" id="PTHR44757">
    <property type="entry name" value="DIGUANYLATE CYCLASE DGCP"/>
    <property type="match status" value="1"/>
</dbReference>
<dbReference type="SMART" id="SM00052">
    <property type="entry name" value="EAL"/>
    <property type="match status" value="1"/>
</dbReference>
<dbReference type="OrthoDB" id="9814202at2"/>
<dbReference type="Gene3D" id="3.30.70.270">
    <property type="match status" value="1"/>
</dbReference>
<protein>
    <submittedName>
        <fullName evidence="6">EAL domain-containing protein</fullName>
    </submittedName>
</protein>
<dbReference type="InterPro" id="IPR011623">
    <property type="entry name" value="7TMR_DISM_rcpt_extracell_dom1"/>
</dbReference>
<dbReference type="InterPro" id="IPR035965">
    <property type="entry name" value="PAS-like_dom_sf"/>
</dbReference>
<feature type="domain" description="GGDEF" evidence="5">
    <location>
        <begin position="554"/>
        <end position="687"/>
    </location>
</feature>
<evidence type="ECO:0000256" key="1">
    <source>
        <dbReference type="SAM" id="Phobius"/>
    </source>
</evidence>
<dbReference type="InterPro" id="IPR035919">
    <property type="entry name" value="EAL_sf"/>
</dbReference>
<dbReference type="InterPro" id="IPR029787">
    <property type="entry name" value="Nucleotide_cyclase"/>
</dbReference>
<dbReference type="Proteomes" id="UP000293719">
    <property type="component" value="Chromosome"/>
</dbReference>
<feature type="transmembrane region" description="Helical" evidence="1">
    <location>
        <begin position="328"/>
        <end position="348"/>
    </location>
</feature>
<dbReference type="SMART" id="SM00267">
    <property type="entry name" value="GGDEF"/>
    <property type="match status" value="1"/>
</dbReference>
<evidence type="ECO:0000259" key="3">
    <source>
        <dbReference type="PROSITE" id="PS50113"/>
    </source>
</evidence>
<dbReference type="InterPro" id="IPR001633">
    <property type="entry name" value="EAL_dom"/>
</dbReference>
<feature type="transmembrane region" description="Helical" evidence="1">
    <location>
        <begin position="298"/>
        <end position="321"/>
    </location>
</feature>
<dbReference type="RefSeq" id="WP_131615702.1">
    <property type="nucleotide sequence ID" value="NZ_CP036532.1"/>
</dbReference>
<dbReference type="InterPro" id="IPR052155">
    <property type="entry name" value="Biofilm_reg_signaling"/>
</dbReference>
<dbReference type="KEGG" id="rpod:E0E05_04895"/>
<organism evidence="6 7">
    <name type="scientific">Roseitalea porphyridii</name>
    <dbReference type="NCBI Taxonomy" id="1852022"/>
    <lineage>
        <taxon>Bacteria</taxon>
        <taxon>Pseudomonadati</taxon>
        <taxon>Pseudomonadota</taxon>
        <taxon>Alphaproteobacteria</taxon>
        <taxon>Hyphomicrobiales</taxon>
        <taxon>Ahrensiaceae</taxon>
        <taxon>Roseitalea</taxon>
    </lineage>
</organism>
<dbReference type="Pfam" id="PF07695">
    <property type="entry name" value="7TMR-DISM_7TM"/>
    <property type="match status" value="1"/>
</dbReference>
<feature type="transmembrane region" description="Helical" evidence="1">
    <location>
        <begin position="214"/>
        <end position="236"/>
    </location>
</feature>
<keyword evidence="1" id="KW-0812">Transmembrane</keyword>
<dbReference type="GeneID" id="90766626"/>
<keyword evidence="7" id="KW-1185">Reference proteome</keyword>
<dbReference type="PROSITE" id="PS50113">
    <property type="entry name" value="PAC"/>
    <property type="match status" value="1"/>
</dbReference>
<evidence type="ECO:0000259" key="5">
    <source>
        <dbReference type="PROSITE" id="PS50887"/>
    </source>
</evidence>
<dbReference type="Pfam" id="PF00990">
    <property type="entry name" value="GGDEF"/>
    <property type="match status" value="1"/>
</dbReference>
<keyword evidence="1" id="KW-0472">Membrane</keyword>
<proteinExistence type="predicted"/>
<evidence type="ECO:0000256" key="2">
    <source>
        <dbReference type="SAM" id="SignalP"/>
    </source>
</evidence>